<dbReference type="EMBL" id="FOJI01000001">
    <property type="protein sequence ID" value="SEV82241.1"/>
    <property type="molecule type" value="Genomic_DNA"/>
</dbReference>
<dbReference type="InterPro" id="IPR012504">
    <property type="entry name" value="Spore_YabP"/>
</dbReference>
<dbReference type="Proteomes" id="UP000199701">
    <property type="component" value="Unassembled WGS sequence"/>
</dbReference>
<sequence>MDEKIKTAKSHKIMTDNRRKAEITGVNDVISFDLNTILLETDYGMITIKGSNLHVNRLSVEKGEVDIDGKLDGINYSDISSYTKKGESFINRMFK</sequence>
<dbReference type="Gene3D" id="2.60.40.2000">
    <property type="match status" value="1"/>
</dbReference>
<gene>
    <name evidence="1" type="ORF">SAMN05421659_10184</name>
</gene>
<dbReference type="AlphaFoldDB" id="A0A1I0M4F4"/>
<proteinExistence type="predicted"/>
<dbReference type="Pfam" id="PF07873">
    <property type="entry name" value="YabP"/>
    <property type="match status" value="1"/>
</dbReference>
<keyword evidence="2" id="KW-1185">Reference proteome</keyword>
<dbReference type="NCBIfam" id="TIGR02892">
    <property type="entry name" value="spore_yabP"/>
    <property type="match status" value="1"/>
</dbReference>
<reference evidence="1 2" key="1">
    <citation type="submission" date="2016-10" db="EMBL/GenBank/DDBJ databases">
        <authorList>
            <person name="de Groot N.N."/>
        </authorList>
    </citation>
    <scope>NUCLEOTIDE SEQUENCE [LARGE SCALE GENOMIC DNA]</scope>
    <source>
        <strain evidence="1 2">DSM 9179</strain>
    </source>
</reference>
<dbReference type="PIRSF" id="PIRSF011576">
    <property type="entry name" value="YabP"/>
    <property type="match status" value="1"/>
</dbReference>
<accession>A0A1I0M4F4</accession>
<name>A0A1I0M4F4_9FIRM</name>
<dbReference type="InterPro" id="IPR038705">
    <property type="entry name" value="YabP_sf"/>
</dbReference>
<organism evidence="1 2">
    <name type="scientific">[Clostridium] fimetarium</name>
    <dbReference type="NCBI Taxonomy" id="99656"/>
    <lineage>
        <taxon>Bacteria</taxon>
        <taxon>Bacillati</taxon>
        <taxon>Bacillota</taxon>
        <taxon>Clostridia</taxon>
        <taxon>Lachnospirales</taxon>
        <taxon>Lachnospiraceae</taxon>
    </lineage>
</organism>
<dbReference type="RefSeq" id="WP_092449457.1">
    <property type="nucleotide sequence ID" value="NZ_FOJI01000001.1"/>
</dbReference>
<evidence type="ECO:0000313" key="2">
    <source>
        <dbReference type="Proteomes" id="UP000199701"/>
    </source>
</evidence>
<dbReference type="OrthoDB" id="9795125at2"/>
<dbReference type="STRING" id="99656.SAMN05421659_10184"/>
<protein>
    <submittedName>
        <fullName evidence="1">Sporulation protein YabP</fullName>
    </submittedName>
</protein>
<evidence type="ECO:0000313" key="1">
    <source>
        <dbReference type="EMBL" id="SEV82241.1"/>
    </source>
</evidence>
<dbReference type="InterPro" id="IPR022476">
    <property type="entry name" value="Spore_YabP/YqfC"/>
</dbReference>
<dbReference type="GO" id="GO:0030435">
    <property type="term" value="P:sporulation resulting in formation of a cellular spore"/>
    <property type="evidence" value="ECO:0007669"/>
    <property type="project" value="InterPro"/>
</dbReference>